<protein>
    <submittedName>
        <fullName evidence="2">Sugar ABC transporter substrate-binding protein</fullName>
    </submittedName>
</protein>
<comment type="caution">
    <text evidence="2">The sequence shown here is derived from an EMBL/GenBank/DDBJ whole genome shotgun (WGS) entry which is preliminary data.</text>
</comment>
<evidence type="ECO:0000256" key="1">
    <source>
        <dbReference type="SAM" id="SignalP"/>
    </source>
</evidence>
<proteinExistence type="predicted"/>
<dbReference type="Proteomes" id="UP000632659">
    <property type="component" value="Unassembled WGS sequence"/>
</dbReference>
<sequence>MKKALCVLLAAMMSASLAACGDKENTGDSGSANSAGKTLRVTWNGDGDNRDKLLSCLEDYQKETGNTVEFTFVAGNWGEYFTKIQTMIAGGESLDCIFAAIEGFQMYVDMGLAMPLTDYAEEHKEEVDELMADVPDGLENTFYIDGVLYGFPQAYNTMVTHYNTKEFDAVGLEYPTEGWTTDDLLSMGEKLTRDVDGVKHYAVYVPTSYFELESMVRNFGGAFMTEDFTQATINSPECVAAFQFYQDLIHKYGYAPIPEPNQSSTQMLIDGTVAMQFAGRWPLFDYKANEFKDVGIQNIPVATEDVMQFGIDGMFVSASTKQYEEACDLAFWMSKPEYMKDFLTEGSIPTRLSVAEETVPTLGYPLNAELFYNRSDTAVPVSSPTSYAECSTIVVDAASQIFVEKADVQTVLDDANEKINQALAG</sequence>
<evidence type="ECO:0000313" key="2">
    <source>
        <dbReference type="EMBL" id="MBC8611128.1"/>
    </source>
</evidence>
<reference evidence="2" key="1">
    <citation type="submission" date="2020-08" db="EMBL/GenBank/DDBJ databases">
        <title>Genome public.</title>
        <authorList>
            <person name="Liu C."/>
            <person name="Sun Q."/>
        </authorList>
    </citation>
    <scope>NUCLEOTIDE SEQUENCE</scope>
    <source>
        <strain evidence="2">NSJ-15</strain>
    </source>
</reference>
<gene>
    <name evidence="2" type="ORF">H8702_08375</name>
</gene>
<name>A0A8J6TV32_9FIRM</name>
<dbReference type="InterPro" id="IPR006059">
    <property type="entry name" value="SBP"/>
</dbReference>
<dbReference type="Gene3D" id="3.40.190.10">
    <property type="entry name" value="Periplasmic binding protein-like II"/>
    <property type="match status" value="1"/>
</dbReference>
<accession>A0A8J6TV32</accession>
<dbReference type="CDD" id="cd13585">
    <property type="entry name" value="PBP2_TMBP_like"/>
    <property type="match status" value="1"/>
</dbReference>
<feature type="chain" id="PRO_5035170062" evidence="1">
    <location>
        <begin position="19"/>
        <end position="425"/>
    </location>
</feature>
<keyword evidence="3" id="KW-1185">Reference proteome</keyword>
<organism evidence="2 3">
    <name type="scientific">Massiliimalia timonensis</name>
    <dbReference type="NCBI Taxonomy" id="1987501"/>
    <lineage>
        <taxon>Bacteria</taxon>
        <taxon>Bacillati</taxon>
        <taxon>Bacillota</taxon>
        <taxon>Clostridia</taxon>
        <taxon>Eubacteriales</taxon>
        <taxon>Oscillospiraceae</taxon>
        <taxon>Massiliimalia</taxon>
    </lineage>
</organism>
<evidence type="ECO:0000313" key="3">
    <source>
        <dbReference type="Proteomes" id="UP000632659"/>
    </source>
</evidence>
<dbReference type="AlphaFoldDB" id="A0A8J6TV32"/>
<dbReference type="EMBL" id="JACRTL010000004">
    <property type="protein sequence ID" value="MBC8611128.1"/>
    <property type="molecule type" value="Genomic_DNA"/>
</dbReference>
<keyword evidence="1" id="KW-0732">Signal</keyword>
<dbReference type="PROSITE" id="PS51257">
    <property type="entry name" value="PROKAR_LIPOPROTEIN"/>
    <property type="match status" value="1"/>
</dbReference>
<dbReference type="Pfam" id="PF13416">
    <property type="entry name" value="SBP_bac_8"/>
    <property type="match status" value="1"/>
</dbReference>
<dbReference type="SUPFAM" id="SSF53850">
    <property type="entry name" value="Periplasmic binding protein-like II"/>
    <property type="match status" value="1"/>
</dbReference>
<dbReference type="InterPro" id="IPR050490">
    <property type="entry name" value="Bact_solute-bd_prot1"/>
</dbReference>
<dbReference type="PANTHER" id="PTHR43649:SF12">
    <property type="entry name" value="DIACETYLCHITOBIOSE BINDING PROTEIN DASA"/>
    <property type="match status" value="1"/>
</dbReference>
<feature type="signal peptide" evidence="1">
    <location>
        <begin position="1"/>
        <end position="18"/>
    </location>
</feature>
<dbReference type="RefSeq" id="WP_154825644.1">
    <property type="nucleotide sequence ID" value="NZ_JACRTL010000004.1"/>
</dbReference>
<dbReference type="PANTHER" id="PTHR43649">
    <property type="entry name" value="ARABINOSE-BINDING PROTEIN-RELATED"/>
    <property type="match status" value="1"/>
</dbReference>